<dbReference type="AlphaFoldDB" id="A0A507D4A5"/>
<feature type="compositionally biased region" description="Polar residues" evidence="1">
    <location>
        <begin position="53"/>
        <end position="62"/>
    </location>
</feature>
<evidence type="ECO:0008006" key="4">
    <source>
        <dbReference type="Google" id="ProtNLM"/>
    </source>
</evidence>
<evidence type="ECO:0000313" key="3">
    <source>
        <dbReference type="Proteomes" id="UP000317494"/>
    </source>
</evidence>
<dbReference type="VEuPathDB" id="FungiDB:SeMB42_g03740"/>
<gene>
    <name evidence="2" type="ORF">SeMB42_g03740</name>
</gene>
<evidence type="ECO:0000256" key="1">
    <source>
        <dbReference type="SAM" id="MobiDB-lite"/>
    </source>
</evidence>
<sequence length="177" mass="19482">MQDISRMDHLSIRDSSTELRNRWDSENASIGTIIPALPLADTAPRPLIMPPRTASQPSSSVASRDAEARRSQIVDAYSTAISRVVSSSIQEIDVHVVRVRAGQAELSKEVTSVFHDLHKKMLSTTTPEAQQSQIQIEQGLSRLALVRKRLVSVNASLASSHTRLEKSMTTLSARTVR</sequence>
<accession>A0A507D4A5</accession>
<organism evidence="2 3">
    <name type="scientific">Synchytrium endobioticum</name>
    <dbReference type="NCBI Taxonomy" id="286115"/>
    <lineage>
        <taxon>Eukaryota</taxon>
        <taxon>Fungi</taxon>
        <taxon>Fungi incertae sedis</taxon>
        <taxon>Chytridiomycota</taxon>
        <taxon>Chytridiomycota incertae sedis</taxon>
        <taxon>Chytridiomycetes</taxon>
        <taxon>Synchytriales</taxon>
        <taxon>Synchytriaceae</taxon>
        <taxon>Synchytrium</taxon>
    </lineage>
</organism>
<evidence type="ECO:0000313" key="2">
    <source>
        <dbReference type="EMBL" id="TPX46339.1"/>
    </source>
</evidence>
<feature type="region of interest" description="Disordered" evidence="1">
    <location>
        <begin position="44"/>
        <end position="67"/>
    </location>
</feature>
<proteinExistence type="predicted"/>
<name>A0A507D4A5_9FUNG</name>
<keyword evidence="3" id="KW-1185">Reference proteome</keyword>
<dbReference type="EMBL" id="QEAN01000138">
    <property type="protein sequence ID" value="TPX46339.1"/>
    <property type="molecule type" value="Genomic_DNA"/>
</dbReference>
<dbReference type="Proteomes" id="UP000317494">
    <property type="component" value="Unassembled WGS sequence"/>
</dbReference>
<protein>
    <recommendedName>
        <fullName evidence="4">Biogenesis of lysosome-related organelles complex 1 subunit 7</fullName>
    </recommendedName>
</protein>
<comment type="caution">
    <text evidence="2">The sequence shown here is derived from an EMBL/GenBank/DDBJ whole genome shotgun (WGS) entry which is preliminary data.</text>
</comment>
<reference evidence="2 3" key="1">
    <citation type="journal article" date="2019" name="Sci. Rep.">
        <title>Comparative genomics of chytrid fungi reveal insights into the obligate biotrophic and pathogenic lifestyle of Synchytrium endobioticum.</title>
        <authorList>
            <person name="van de Vossenberg B.T.L.H."/>
            <person name="Warris S."/>
            <person name="Nguyen H.D.T."/>
            <person name="van Gent-Pelzer M.P.E."/>
            <person name="Joly D.L."/>
            <person name="van de Geest H.C."/>
            <person name="Bonants P.J.M."/>
            <person name="Smith D.S."/>
            <person name="Levesque C.A."/>
            <person name="van der Lee T.A.J."/>
        </authorList>
    </citation>
    <scope>NUCLEOTIDE SEQUENCE [LARGE SCALE GENOMIC DNA]</scope>
    <source>
        <strain evidence="2 3">MB42</strain>
    </source>
</reference>